<dbReference type="RefSeq" id="WP_091591370.1">
    <property type="nucleotide sequence ID" value="NZ_JBHRWG010000004.1"/>
</dbReference>
<dbReference type="STRING" id="307121.GA0070620_3049"/>
<gene>
    <name evidence="1" type="ORF">GA0070620_3049</name>
</gene>
<name>A0A1C3N4N7_9ACTN</name>
<proteinExistence type="predicted"/>
<reference evidence="2" key="1">
    <citation type="submission" date="2016-06" db="EMBL/GenBank/DDBJ databases">
        <authorList>
            <person name="Varghese N."/>
        </authorList>
    </citation>
    <scope>NUCLEOTIDE SEQUENCE [LARGE SCALE GENOMIC DNA]</scope>
    <source>
        <strain evidence="2">DSM 45344</strain>
    </source>
</reference>
<evidence type="ECO:0000313" key="1">
    <source>
        <dbReference type="EMBL" id="SBV27525.1"/>
    </source>
</evidence>
<organism evidence="1 2">
    <name type="scientific">Micromonospora krabiensis</name>
    <dbReference type="NCBI Taxonomy" id="307121"/>
    <lineage>
        <taxon>Bacteria</taxon>
        <taxon>Bacillati</taxon>
        <taxon>Actinomycetota</taxon>
        <taxon>Actinomycetes</taxon>
        <taxon>Micromonosporales</taxon>
        <taxon>Micromonosporaceae</taxon>
        <taxon>Micromonospora</taxon>
    </lineage>
</organism>
<dbReference type="Proteomes" id="UP000199393">
    <property type="component" value="Chromosome I"/>
</dbReference>
<sequence length="60" mass="6853">MKPTTYRVEEIHTPSGRRHPVIQTTDRQEADAAFAAELDLHRANYTQDGGSRLVMRTVTR</sequence>
<evidence type="ECO:0000313" key="2">
    <source>
        <dbReference type="Proteomes" id="UP000199393"/>
    </source>
</evidence>
<protein>
    <submittedName>
        <fullName evidence="1">Uncharacterized protein</fullName>
    </submittedName>
</protein>
<accession>A0A1C3N4N7</accession>
<dbReference type="EMBL" id="LT598496">
    <property type="protein sequence ID" value="SBV27525.1"/>
    <property type="molecule type" value="Genomic_DNA"/>
</dbReference>
<keyword evidence="2" id="KW-1185">Reference proteome</keyword>
<dbReference type="AlphaFoldDB" id="A0A1C3N4N7"/>